<evidence type="ECO:0000256" key="1">
    <source>
        <dbReference type="ARBA" id="ARBA00004448"/>
    </source>
</evidence>
<dbReference type="PANTHER" id="PTHR14154">
    <property type="entry name" value="UPF0041 BRAIN PROTEIN 44-RELATED"/>
    <property type="match status" value="1"/>
</dbReference>
<evidence type="ECO:0000256" key="2">
    <source>
        <dbReference type="ARBA" id="ARBA00006416"/>
    </source>
</evidence>
<evidence type="ECO:0000256" key="4">
    <source>
        <dbReference type="ARBA" id="ARBA00022692"/>
    </source>
</evidence>
<dbReference type="STRING" id="1314781.A0A165R3E3"/>
<keyword evidence="4" id="KW-0812">Transmembrane</keyword>
<evidence type="ECO:0000313" key="11">
    <source>
        <dbReference type="Proteomes" id="UP000077266"/>
    </source>
</evidence>
<evidence type="ECO:0000256" key="9">
    <source>
        <dbReference type="RuleBase" id="RU363100"/>
    </source>
</evidence>
<evidence type="ECO:0000256" key="5">
    <source>
        <dbReference type="ARBA" id="ARBA00022792"/>
    </source>
</evidence>
<dbReference type="GO" id="GO:0005743">
    <property type="term" value="C:mitochondrial inner membrane"/>
    <property type="evidence" value="ECO:0007669"/>
    <property type="project" value="UniProtKB-SubCell"/>
</dbReference>
<feature type="non-terminal residue" evidence="10">
    <location>
        <position position="76"/>
    </location>
</feature>
<sequence>VFFWAPIVKWCLVMAGLSDLKRPVENLSVSQNVALAGTGFIWVRWSLIITPKSYPLAAVNFFVGATGLYQLGRIYE</sequence>
<keyword evidence="11" id="KW-1185">Reference proteome</keyword>
<dbReference type="Proteomes" id="UP000077266">
    <property type="component" value="Unassembled WGS sequence"/>
</dbReference>
<protein>
    <recommendedName>
        <fullName evidence="9">Mitochondrial pyruvate carrier</fullName>
    </recommendedName>
</protein>
<comment type="similarity">
    <text evidence="2 9">Belongs to the mitochondrial pyruvate carrier (MPC) (TC 2.A.105) family.</text>
</comment>
<evidence type="ECO:0000256" key="8">
    <source>
        <dbReference type="ARBA" id="ARBA00023136"/>
    </source>
</evidence>
<accession>A0A165R3E3</accession>
<comment type="function">
    <text evidence="9">Mediates the uptake of pyruvate into mitochondria.</text>
</comment>
<keyword evidence="6" id="KW-1133">Transmembrane helix</keyword>
<dbReference type="InterPro" id="IPR005336">
    <property type="entry name" value="MPC"/>
</dbReference>
<dbReference type="FunCoup" id="A0A165R3E3">
    <property type="interactions" value="83"/>
</dbReference>
<reference evidence="10 11" key="1">
    <citation type="journal article" date="2016" name="Mol. Biol. Evol.">
        <title>Comparative Genomics of Early-Diverging Mushroom-Forming Fungi Provides Insights into the Origins of Lignocellulose Decay Capabilities.</title>
        <authorList>
            <person name="Nagy L.G."/>
            <person name="Riley R."/>
            <person name="Tritt A."/>
            <person name="Adam C."/>
            <person name="Daum C."/>
            <person name="Floudas D."/>
            <person name="Sun H."/>
            <person name="Yadav J.S."/>
            <person name="Pangilinan J."/>
            <person name="Larsson K.H."/>
            <person name="Matsuura K."/>
            <person name="Barry K."/>
            <person name="Labutti K."/>
            <person name="Kuo R."/>
            <person name="Ohm R.A."/>
            <person name="Bhattacharya S.S."/>
            <person name="Shirouzu T."/>
            <person name="Yoshinaga Y."/>
            <person name="Martin F.M."/>
            <person name="Grigoriev I.V."/>
            <person name="Hibbett D.S."/>
        </authorList>
    </citation>
    <scope>NUCLEOTIDE SEQUENCE [LARGE SCALE GENOMIC DNA]</scope>
    <source>
        <strain evidence="10 11">HHB12029</strain>
    </source>
</reference>
<evidence type="ECO:0000256" key="7">
    <source>
        <dbReference type="ARBA" id="ARBA00023128"/>
    </source>
</evidence>
<dbReference type="AlphaFoldDB" id="A0A165R3E3"/>
<gene>
    <name evidence="10" type="ORF">EXIGLDRAFT_587151</name>
</gene>
<keyword evidence="7 9" id="KW-0496">Mitochondrion</keyword>
<keyword evidence="5 9" id="KW-0999">Mitochondrion inner membrane</keyword>
<keyword evidence="3 9" id="KW-0813">Transport</keyword>
<proteinExistence type="inferred from homology"/>
<evidence type="ECO:0000313" key="10">
    <source>
        <dbReference type="EMBL" id="KZW04446.1"/>
    </source>
</evidence>
<evidence type="ECO:0000256" key="6">
    <source>
        <dbReference type="ARBA" id="ARBA00022989"/>
    </source>
</evidence>
<dbReference type="InParanoid" id="A0A165R3E3"/>
<feature type="non-terminal residue" evidence="10">
    <location>
        <position position="1"/>
    </location>
</feature>
<dbReference type="OrthoDB" id="869189at2759"/>
<keyword evidence="8" id="KW-0472">Membrane</keyword>
<dbReference type="EMBL" id="KV425882">
    <property type="protein sequence ID" value="KZW04446.1"/>
    <property type="molecule type" value="Genomic_DNA"/>
</dbReference>
<evidence type="ECO:0000256" key="3">
    <source>
        <dbReference type="ARBA" id="ARBA00022448"/>
    </source>
</evidence>
<comment type="subcellular location">
    <subcellularLocation>
        <location evidence="1 9">Mitochondrion inner membrane</location>
        <topology evidence="1 9">Multi-pass membrane protein</topology>
    </subcellularLocation>
</comment>
<name>A0A165R3E3_EXIGL</name>
<organism evidence="10 11">
    <name type="scientific">Exidia glandulosa HHB12029</name>
    <dbReference type="NCBI Taxonomy" id="1314781"/>
    <lineage>
        <taxon>Eukaryota</taxon>
        <taxon>Fungi</taxon>
        <taxon>Dikarya</taxon>
        <taxon>Basidiomycota</taxon>
        <taxon>Agaricomycotina</taxon>
        <taxon>Agaricomycetes</taxon>
        <taxon>Auriculariales</taxon>
        <taxon>Exidiaceae</taxon>
        <taxon>Exidia</taxon>
    </lineage>
</organism>
<dbReference type="GO" id="GO:0006850">
    <property type="term" value="P:pyruvate import into mitochondria"/>
    <property type="evidence" value="ECO:0007669"/>
    <property type="project" value="InterPro"/>
</dbReference>
<dbReference type="Pfam" id="PF03650">
    <property type="entry name" value="MPC"/>
    <property type="match status" value="1"/>
</dbReference>